<feature type="transmembrane region" description="Helical" evidence="7">
    <location>
        <begin position="194"/>
        <end position="212"/>
    </location>
</feature>
<dbReference type="GO" id="GO:0016740">
    <property type="term" value="F:transferase activity"/>
    <property type="evidence" value="ECO:0007669"/>
    <property type="project" value="UniProtKB-KW"/>
</dbReference>
<dbReference type="InterPro" id="IPR011547">
    <property type="entry name" value="SLC26A/SulP_dom"/>
</dbReference>
<dbReference type="AlphaFoldDB" id="A0A0K1Q7N3"/>
<name>A0A0K1Q7N3_9BACT</name>
<dbReference type="STRING" id="1391654.AKJ09_08340"/>
<accession>A0A0K1Q7N3</accession>
<keyword evidence="6 7" id="KW-0472">Membrane</keyword>
<dbReference type="GO" id="GO:0055085">
    <property type="term" value="P:transmembrane transport"/>
    <property type="evidence" value="ECO:0007669"/>
    <property type="project" value="InterPro"/>
</dbReference>
<evidence type="ECO:0000313" key="9">
    <source>
        <dbReference type="EMBL" id="AKV01677.1"/>
    </source>
</evidence>
<protein>
    <submittedName>
        <fullName evidence="9">Sulfate permease</fullName>
    </submittedName>
</protein>
<feature type="transmembrane region" description="Helical" evidence="7">
    <location>
        <begin position="66"/>
        <end position="86"/>
    </location>
</feature>
<feature type="transmembrane region" description="Helical" evidence="7">
    <location>
        <begin position="39"/>
        <end position="59"/>
    </location>
</feature>
<feature type="transmembrane region" description="Helical" evidence="7">
    <location>
        <begin position="369"/>
        <end position="392"/>
    </location>
</feature>
<evidence type="ECO:0000256" key="6">
    <source>
        <dbReference type="ARBA" id="ARBA00023136"/>
    </source>
</evidence>
<feature type="transmembrane region" description="Helical" evidence="7">
    <location>
        <begin position="106"/>
        <end position="130"/>
    </location>
</feature>
<dbReference type="EMBL" id="CP012333">
    <property type="protein sequence ID" value="AKV01677.1"/>
    <property type="molecule type" value="Genomic_DNA"/>
</dbReference>
<dbReference type="PROSITE" id="PS00101">
    <property type="entry name" value="HEXAPEP_TRANSFERASES"/>
    <property type="match status" value="1"/>
</dbReference>
<dbReference type="OrthoDB" id="9803036at2"/>
<dbReference type="InterPro" id="IPR001902">
    <property type="entry name" value="SLC26A/SulP_fam"/>
</dbReference>
<keyword evidence="5 7" id="KW-1133">Transmembrane helix</keyword>
<gene>
    <name evidence="9" type="ORF">AKJ09_08340</name>
</gene>
<dbReference type="InterPro" id="IPR018357">
    <property type="entry name" value="Hexapep_transf_CS"/>
</dbReference>
<proteinExistence type="predicted"/>
<sequence>MSEPATASRAYAGELRALLGEYVDGLKRVARARSIGQDLLAGLTVAAVALPLNVGLAIASGMPPSAGLVAGAVGGAIAAFAGGSQYQVSGPAAALSVMVLALAKEYGVTGVAAATVYVGVVELVLAFALAGRVIKYVPESVLAGFTTGVGLKLLDQQLPELLGFPEVVDWASKGTPSTIDLAVLMHRPKWLHDVSWLAAVSGVFVAFFVTSMRPFRRFPAAIVAIALVTFVSVYLGWDIERVSSVGAVPSHLPSPALPLVADEQWIDLFTKATPLALLAGVESLLSASAADRMANAKKPHNSNIELFGQGIANLVTGLFSGMPVTGVVARTGVNVQSGAKTRVSAFAHSIFLAAAVLFLSRFISQVPLAALAGLLCVIGFRLLELGTLVHLYKAHKLEAVAFLVAAGGTVSGHLMVGLIAGLAIHFANSFLHRHERAGAERQAENKKKGIRAVLHREKAEARRPAHLEPMPAEYRKWLSQIREEPLAAASAYVHPAATVIGRVVLGEHVHIAADTSVRADEGSPFYIGSNTNIQDGVVLHALKDKRVVVAGESWAIYVGKNVSIAHDALVHGPCYIGDETFVGFKAVVHDSVVGAHCFVGIGAVVVGVEIPDGRFVPHGRIVDSADAVDALPLVSEVQKEFNEDVVEVNRGLAVAYHTRERERKTNAQRNAKSDDNTAIPIWDARWSPSVSKERF</sequence>
<evidence type="ECO:0000256" key="3">
    <source>
        <dbReference type="ARBA" id="ARBA00022692"/>
    </source>
</evidence>
<feature type="transmembrane region" description="Helical" evidence="7">
    <location>
        <begin position="399"/>
        <end position="426"/>
    </location>
</feature>
<evidence type="ECO:0000256" key="2">
    <source>
        <dbReference type="ARBA" id="ARBA00022679"/>
    </source>
</evidence>
<evidence type="ECO:0000256" key="7">
    <source>
        <dbReference type="SAM" id="Phobius"/>
    </source>
</evidence>
<evidence type="ECO:0000259" key="8">
    <source>
        <dbReference type="Pfam" id="PF00916"/>
    </source>
</evidence>
<feature type="domain" description="SLC26A/SulP transporter" evidence="8">
    <location>
        <begin position="37"/>
        <end position="404"/>
    </location>
</feature>
<dbReference type="PANTHER" id="PTHR11814">
    <property type="entry name" value="SULFATE TRANSPORTER"/>
    <property type="match status" value="1"/>
</dbReference>
<evidence type="ECO:0000256" key="5">
    <source>
        <dbReference type="ARBA" id="ARBA00022989"/>
    </source>
</evidence>
<keyword evidence="4" id="KW-0677">Repeat</keyword>
<dbReference type="Gene3D" id="2.160.10.10">
    <property type="entry name" value="Hexapeptide repeat proteins"/>
    <property type="match status" value="1"/>
</dbReference>
<dbReference type="SUPFAM" id="SSF51161">
    <property type="entry name" value="Trimeric LpxA-like enzymes"/>
    <property type="match status" value="1"/>
</dbReference>
<dbReference type="Proteomes" id="UP000064967">
    <property type="component" value="Chromosome"/>
</dbReference>
<dbReference type="GO" id="GO:0016020">
    <property type="term" value="C:membrane"/>
    <property type="evidence" value="ECO:0007669"/>
    <property type="project" value="UniProtKB-SubCell"/>
</dbReference>
<keyword evidence="3 7" id="KW-0812">Transmembrane</keyword>
<organism evidence="9 10">
    <name type="scientific">Labilithrix luteola</name>
    <dbReference type="NCBI Taxonomy" id="1391654"/>
    <lineage>
        <taxon>Bacteria</taxon>
        <taxon>Pseudomonadati</taxon>
        <taxon>Myxococcota</taxon>
        <taxon>Polyangia</taxon>
        <taxon>Polyangiales</taxon>
        <taxon>Labilitrichaceae</taxon>
        <taxon>Labilithrix</taxon>
    </lineage>
</organism>
<dbReference type="KEGG" id="llu:AKJ09_08340"/>
<feature type="transmembrane region" description="Helical" evidence="7">
    <location>
        <begin position="345"/>
        <end position="363"/>
    </location>
</feature>
<reference evidence="9 10" key="1">
    <citation type="submission" date="2015-08" db="EMBL/GenBank/DDBJ databases">
        <authorList>
            <person name="Babu N.S."/>
            <person name="Beckwith C.J."/>
            <person name="Beseler K.G."/>
            <person name="Brison A."/>
            <person name="Carone J.V."/>
            <person name="Caskin T.P."/>
            <person name="Diamond M."/>
            <person name="Durham M.E."/>
            <person name="Foxe J.M."/>
            <person name="Go M."/>
            <person name="Henderson B.A."/>
            <person name="Jones I.B."/>
            <person name="McGettigan J.A."/>
            <person name="Micheletti S.J."/>
            <person name="Nasrallah M.E."/>
            <person name="Ortiz D."/>
            <person name="Piller C.R."/>
            <person name="Privatt S.R."/>
            <person name="Schneider S.L."/>
            <person name="Sharp S."/>
            <person name="Smith T.C."/>
            <person name="Stanton J.D."/>
            <person name="Ullery H.E."/>
            <person name="Wilson R.J."/>
            <person name="Serrano M.G."/>
            <person name="Buck G."/>
            <person name="Lee V."/>
            <person name="Wang Y."/>
            <person name="Carvalho R."/>
            <person name="Voegtly L."/>
            <person name="Shi R."/>
            <person name="Duckworth R."/>
            <person name="Johnson A."/>
            <person name="Loviza R."/>
            <person name="Walstead R."/>
            <person name="Shah Z."/>
            <person name="Kiflezghi M."/>
            <person name="Wade K."/>
            <person name="Ball S.L."/>
            <person name="Bradley K.W."/>
            <person name="Asai D.J."/>
            <person name="Bowman C.A."/>
            <person name="Russell D.A."/>
            <person name="Pope W.H."/>
            <person name="Jacobs-Sera D."/>
            <person name="Hendrix R.W."/>
            <person name="Hatfull G.F."/>
        </authorList>
    </citation>
    <scope>NUCLEOTIDE SEQUENCE [LARGE SCALE GENOMIC DNA]</scope>
    <source>
        <strain evidence="9 10">DSM 27648</strain>
    </source>
</reference>
<keyword evidence="10" id="KW-1185">Reference proteome</keyword>
<evidence type="ECO:0000256" key="4">
    <source>
        <dbReference type="ARBA" id="ARBA00022737"/>
    </source>
</evidence>
<keyword evidence="2" id="KW-0808">Transferase</keyword>
<dbReference type="InterPro" id="IPR011004">
    <property type="entry name" value="Trimer_LpxA-like_sf"/>
</dbReference>
<evidence type="ECO:0000313" key="10">
    <source>
        <dbReference type="Proteomes" id="UP000064967"/>
    </source>
</evidence>
<comment type="subcellular location">
    <subcellularLocation>
        <location evidence="1">Membrane</location>
        <topology evidence="1">Multi-pass membrane protein</topology>
    </subcellularLocation>
</comment>
<dbReference type="RefSeq" id="WP_146652733.1">
    <property type="nucleotide sequence ID" value="NZ_CP012333.1"/>
</dbReference>
<feature type="transmembrane region" description="Helical" evidence="7">
    <location>
        <begin position="218"/>
        <end position="237"/>
    </location>
</feature>
<evidence type="ECO:0000256" key="1">
    <source>
        <dbReference type="ARBA" id="ARBA00004141"/>
    </source>
</evidence>
<dbReference type="Pfam" id="PF00916">
    <property type="entry name" value="Sulfate_transp"/>
    <property type="match status" value="1"/>
</dbReference>